<dbReference type="EMBL" id="JABANU010000009">
    <property type="protein sequence ID" value="MBI5974903.1"/>
    <property type="molecule type" value="Genomic_DNA"/>
</dbReference>
<proteinExistence type="inferred from homology"/>
<feature type="binding site" evidence="9">
    <location>
        <position position="120"/>
    </location>
    <ligand>
        <name>1-deoxy-D-xylulose 5-phosphate</name>
        <dbReference type="ChEBI" id="CHEBI:57792"/>
    </ligand>
</feature>
<comment type="caution">
    <text evidence="13">The sequence shown here is derived from an EMBL/GenBank/DDBJ whole genome shotgun (WGS) entry which is preliminary data.</text>
</comment>
<keyword evidence="3 9" id="KW-0479">Metal-binding</keyword>
<feature type="binding site" evidence="9">
    <location>
        <position position="200"/>
    </location>
    <ligand>
        <name>NADPH</name>
        <dbReference type="ChEBI" id="CHEBI:57783"/>
    </ligand>
</feature>
<dbReference type="NCBIfam" id="NF009114">
    <property type="entry name" value="PRK12464.1"/>
    <property type="match status" value="1"/>
</dbReference>
<evidence type="ECO:0000256" key="7">
    <source>
        <dbReference type="ARBA" id="ARBA00023229"/>
    </source>
</evidence>
<feature type="binding site" evidence="9">
    <location>
        <position position="13"/>
    </location>
    <ligand>
        <name>NADPH</name>
        <dbReference type="ChEBI" id="CHEBI:57783"/>
    </ligand>
</feature>
<feature type="binding site" evidence="9">
    <location>
        <position position="119"/>
    </location>
    <ligand>
        <name>NADPH</name>
        <dbReference type="ChEBI" id="CHEBI:57783"/>
    </ligand>
</feature>
<gene>
    <name evidence="9" type="primary">dxr</name>
    <name evidence="13" type="ORF">HHH54_04710</name>
</gene>
<feature type="binding site" evidence="9">
    <location>
        <position position="147"/>
    </location>
    <ligand>
        <name>1-deoxy-D-xylulose 5-phosphate</name>
        <dbReference type="ChEBI" id="CHEBI:57792"/>
    </ligand>
</feature>
<dbReference type="Pfam" id="PF02670">
    <property type="entry name" value="DXP_reductoisom"/>
    <property type="match status" value="1"/>
</dbReference>
<keyword evidence="14" id="KW-1185">Reference proteome</keyword>
<dbReference type="Gene3D" id="3.40.50.720">
    <property type="entry name" value="NAD(P)-binding Rossmann-like Domain"/>
    <property type="match status" value="1"/>
</dbReference>
<comment type="catalytic activity">
    <reaction evidence="8">
        <text>2-C-methyl-D-erythritol 4-phosphate + NADP(+) = 1-deoxy-D-xylulose 5-phosphate + NADPH + H(+)</text>
        <dbReference type="Rhea" id="RHEA:13717"/>
        <dbReference type="ChEBI" id="CHEBI:15378"/>
        <dbReference type="ChEBI" id="CHEBI:57783"/>
        <dbReference type="ChEBI" id="CHEBI:57792"/>
        <dbReference type="ChEBI" id="CHEBI:58262"/>
        <dbReference type="ChEBI" id="CHEBI:58349"/>
        <dbReference type="EC" id="1.1.1.267"/>
    </reaction>
    <physiologicalReaction direction="right-to-left" evidence="8">
        <dbReference type="Rhea" id="RHEA:13719"/>
    </physiologicalReaction>
</comment>
<feature type="binding site" evidence="9">
    <location>
        <position position="14"/>
    </location>
    <ligand>
        <name>NADPH</name>
        <dbReference type="ChEBI" id="CHEBI:57783"/>
    </ligand>
</feature>
<accession>A0ABS0T817</accession>
<keyword evidence="9" id="KW-0460">Magnesium</keyword>
<evidence type="ECO:0000313" key="13">
    <source>
        <dbReference type="EMBL" id="MBI5974903.1"/>
    </source>
</evidence>
<feature type="binding site" evidence="9">
    <location>
        <position position="121"/>
    </location>
    <ligand>
        <name>NADPH</name>
        <dbReference type="ChEBI" id="CHEBI:57783"/>
    </ligand>
</feature>
<dbReference type="RefSeq" id="WP_198617688.1">
    <property type="nucleotide sequence ID" value="NZ_JABANU010000009.1"/>
</dbReference>
<feature type="binding site" evidence="9">
    <location>
        <position position="216"/>
    </location>
    <ligand>
        <name>Mn(2+)</name>
        <dbReference type="ChEBI" id="CHEBI:29035"/>
    </ligand>
</feature>
<feature type="binding site" evidence="9">
    <location>
        <position position="207"/>
    </location>
    <ligand>
        <name>1-deoxy-D-xylulose 5-phosphate</name>
        <dbReference type="ChEBI" id="CHEBI:57792"/>
    </ligand>
</feature>
<dbReference type="NCBIfam" id="TIGR00243">
    <property type="entry name" value="Dxr"/>
    <property type="match status" value="1"/>
</dbReference>
<dbReference type="HAMAP" id="MF_00183">
    <property type="entry name" value="DXP_reductoisom"/>
    <property type="match status" value="1"/>
</dbReference>
<dbReference type="InterPro" id="IPR003821">
    <property type="entry name" value="DXP_reductoisomerase"/>
</dbReference>
<keyword evidence="4 9" id="KW-0521">NADP</keyword>
<evidence type="ECO:0000259" key="10">
    <source>
        <dbReference type="Pfam" id="PF02670"/>
    </source>
</evidence>
<feature type="binding site" evidence="9">
    <location>
        <position position="39"/>
    </location>
    <ligand>
        <name>NADPH</name>
        <dbReference type="ChEBI" id="CHEBI:57783"/>
    </ligand>
</feature>
<feature type="domain" description="DXP reductoisomerase C-terminal" evidence="12">
    <location>
        <begin position="256"/>
        <end position="370"/>
    </location>
</feature>
<dbReference type="InterPro" id="IPR026877">
    <property type="entry name" value="DXPR_C"/>
</dbReference>
<comment type="pathway">
    <text evidence="1 9">Isoprenoid biosynthesis; isopentenyl diphosphate biosynthesis via DXP pathway; isopentenyl diphosphate from 1-deoxy-D-xylulose 5-phosphate: step 1/6.</text>
</comment>
<dbReference type="Pfam" id="PF13288">
    <property type="entry name" value="DXPR_C"/>
    <property type="match status" value="1"/>
</dbReference>
<comment type="caution">
    <text evidence="9">Lacks conserved residue(s) required for the propagation of feature annotation.</text>
</comment>
<dbReference type="PIRSF" id="PIRSF006205">
    <property type="entry name" value="Dxp_reductismrs"/>
    <property type="match status" value="1"/>
</dbReference>
<feature type="binding site" evidence="9">
    <location>
        <position position="213"/>
    </location>
    <ligand>
        <name>1-deoxy-D-xylulose 5-phosphate</name>
        <dbReference type="ChEBI" id="CHEBI:57792"/>
    </ligand>
</feature>
<dbReference type="GO" id="GO:0030604">
    <property type="term" value="F:1-deoxy-D-xylulose-5-phosphate reductoisomerase activity"/>
    <property type="evidence" value="ECO:0007669"/>
    <property type="project" value="UniProtKB-EC"/>
</dbReference>
<feature type="domain" description="1-deoxy-D-xylulose 5-phosphate reductoisomerase C-terminal" evidence="11">
    <location>
        <begin position="141"/>
        <end position="224"/>
    </location>
</feature>
<feature type="binding site" evidence="9">
    <location>
        <position position="216"/>
    </location>
    <ligand>
        <name>1-deoxy-D-xylulose 5-phosphate</name>
        <dbReference type="ChEBI" id="CHEBI:57792"/>
    </ligand>
</feature>
<evidence type="ECO:0000256" key="6">
    <source>
        <dbReference type="ARBA" id="ARBA00023211"/>
    </source>
</evidence>
<keyword evidence="6 9" id="KW-0464">Manganese</keyword>
<dbReference type="EC" id="1.1.1.267" evidence="9"/>
<organism evidence="13 14">
    <name type="scientific">Staphylococcus canis</name>
    <dbReference type="NCBI Taxonomy" id="2724942"/>
    <lineage>
        <taxon>Bacteria</taxon>
        <taxon>Bacillati</taxon>
        <taxon>Bacillota</taxon>
        <taxon>Bacilli</taxon>
        <taxon>Bacillales</taxon>
        <taxon>Staphylococcaceae</taxon>
        <taxon>Staphylococcus</taxon>
    </lineage>
</organism>
<feature type="binding site" evidence="9">
    <location>
        <position position="38"/>
    </location>
    <ligand>
        <name>NADPH</name>
        <dbReference type="ChEBI" id="CHEBI:57783"/>
    </ligand>
</feature>
<dbReference type="SUPFAM" id="SSF69055">
    <property type="entry name" value="1-deoxy-D-xylulose-5-phosphate reductoisomerase, C-terminal domain"/>
    <property type="match status" value="1"/>
</dbReference>
<feature type="binding site" evidence="9">
    <location>
        <position position="145"/>
    </location>
    <ligand>
        <name>Mn(2+)</name>
        <dbReference type="ChEBI" id="CHEBI:29035"/>
    </ligand>
</feature>
<comment type="function">
    <text evidence="9">Catalyzes the NADPH-dependent rearrangement and reduction of 1-deoxy-D-xylulose-5-phosphate (DXP) to 2-C-methyl-D-erythritol 4-phosphate (MEP).</text>
</comment>
<feature type="binding site" evidence="9">
    <location>
        <position position="212"/>
    </location>
    <ligand>
        <name>1-deoxy-D-xylulose 5-phosphate</name>
        <dbReference type="ChEBI" id="CHEBI:57792"/>
    </ligand>
</feature>
<dbReference type="SUPFAM" id="SSF55347">
    <property type="entry name" value="Glyceraldehyde-3-phosphate dehydrogenase-like, C-terminal domain"/>
    <property type="match status" value="1"/>
</dbReference>
<evidence type="ECO:0000256" key="1">
    <source>
        <dbReference type="ARBA" id="ARBA00005094"/>
    </source>
</evidence>
<feature type="binding site" evidence="9">
    <location>
        <position position="37"/>
    </location>
    <ligand>
        <name>NADPH</name>
        <dbReference type="ChEBI" id="CHEBI:57783"/>
    </ligand>
</feature>
<dbReference type="PANTHER" id="PTHR30525">
    <property type="entry name" value="1-DEOXY-D-XYLULOSE 5-PHOSPHATE REDUCTOISOMERASE"/>
    <property type="match status" value="1"/>
</dbReference>
<dbReference type="InterPro" id="IPR036291">
    <property type="entry name" value="NAD(P)-bd_dom_sf"/>
</dbReference>
<feature type="domain" description="1-deoxy-D-xylulose 5-phosphate reductoisomerase N-terminal" evidence="10">
    <location>
        <begin position="5"/>
        <end position="127"/>
    </location>
</feature>
<evidence type="ECO:0000256" key="3">
    <source>
        <dbReference type="ARBA" id="ARBA00022723"/>
    </source>
</evidence>
<dbReference type="SUPFAM" id="SSF51735">
    <property type="entry name" value="NAD(P)-binding Rossmann-fold domains"/>
    <property type="match status" value="1"/>
</dbReference>
<name>A0ABS0T817_9STAP</name>
<dbReference type="InterPro" id="IPR013644">
    <property type="entry name" value="DXP_reductoisomerase_C"/>
</dbReference>
<protein>
    <recommendedName>
        <fullName evidence="9">1-deoxy-D-xylulose 5-phosphate reductoisomerase</fullName>
        <shortName evidence="9">DXP reductoisomerase</shortName>
        <ecNumber evidence="9">1.1.1.267</ecNumber>
    </recommendedName>
    <alternativeName>
        <fullName evidence="9">1-deoxyxylulose-5-phosphate reductoisomerase</fullName>
    </alternativeName>
    <alternativeName>
        <fullName evidence="9">2-C-methyl-D-erythritol 4-phosphate synthase</fullName>
    </alternativeName>
</protein>
<evidence type="ECO:0000256" key="2">
    <source>
        <dbReference type="ARBA" id="ARBA00006825"/>
    </source>
</evidence>
<comment type="similarity">
    <text evidence="2 9">Belongs to the DXR family.</text>
</comment>
<keyword evidence="7 9" id="KW-0414">Isoprene biosynthesis</keyword>
<feature type="binding site" evidence="9">
    <location>
        <position position="146"/>
    </location>
    <ligand>
        <name>1-deoxy-D-xylulose 5-phosphate</name>
        <dbReference type="ChEBI" id="CHEBI:57792"/>
    </ligand>
</feature>
<evidence type="ECO:0000256" key="4">
    <source>
        <dbReference type="ARBA" id="ARBA00022857"/>
    </source>
</evidence>
<evidence type="ECO:0000256" key="9">
    <source>
        <dbReference type="HAMAP-Rule" id="MF_00183"/>
    </source>
</evidence>
<evidence type="ECO:0000256" key="8">
    <source>
        <dbReference type="ARBA" id="ARBA00048543"/>
    </source>
</evidence>
<dbReference type="InterPro" id="IPR013512">
    <property type="entry name" value="DXP_reductoisomerase_N"/>
</dbReference>
<evidence type="ECO:0000313" key="14">
    <source>
        <dbReference type="Proteomes" id="UP000751852"/>
    </source>
</evidence>
<dbReference type="Gene3D" id="1.10.1740.10">
    <property type="match status" value="1"/>
</dbReference>
<dbReference type="InterPro" id="IPR036169">
    <property type="entry name" value="DXPR_C_sf"/>
</dbReference>
<dbReference type="PANTHER" id="PTHR30525:SF0">
    <property type="entry name" value="1-DEOXY-D-XYLULOSE 5-PHOSPHATE REDUCTOISOMERASE, CHLOROPLASTIC"/>
    <property type="match status" value="1"/>
</dbReference>
<dbReference type="Pfam" id="PF08436">
    <property type="entry name" value="DXP_redisom_C"/>
    <property type="match status" value="1"/>
</dbReference>
<evidence type="ECO:0000256" key="5">
    <source>
        <dbReference type="ARBA" id="ARBA00023002"/>
    </source>
</evidence>
<sequence length="379" mass="42398">MKKNIVILGASGSIGKQAIDVIEQHPDQFKLVGFSVGKNIDYAKQIIETFHPTMVSVQNESDIEALKHYNIEVVHGIEGLKRVATLSDSHIVLNALLGSVGLEPTLKAIESGKDIALANKETLVVAGELVMAHAKQYDVNILPVDSEHAAIFQCLNGEDVKQVKKVVITASGGSFRDLSRADLEDVTVEDALNHPNWSMGNKITIDSATMMNKGFEVIEAKWLFDLELEQIETILHKESIIHSMVEFEDTSVMAQLGTPDMRMPIQYAFTYPKRLSHDAPSLNLAEVAQLNFKKMDLERYKCLKYAYEAIRIGGSMPVVLNAVNEVAVAKFLNKEIRFLDIERMIEKEMEAHTVIEHPTLEQILELDEYYKTKDYEVGA</sequence>
<feature type="binding site" evidence="9">
    <location>
        <position position="171"/>
    </location>
    <ligand>
        <name>1-deoxy-D-xylulose 5-phosphate</name>
        <dbReference type="ChEBI" id="CHEBI:57792"/>
    </ligand>
</feature>
<feature type="binding site" evidence="9">
    <location>
        <position position="12"/>
    </location>
    <ligand>
        <name>NADPH</name>
        <dbReference type="ChEBI" id="CHEBI:57783"/>
    </ligand>
</feature>
<evidence type="ECO:0000259" key="12">
    <source>
        <dbReference type="Pfam" id="PF13288"/>
    </source>
</evidence>
<evidence type="ECO:0000259" key="11">
    <source>
        <dbReference type="Pfam" id="PF08436"/>
    </source>
</evidence>
<dbReference type="Proteomes" id="UP000751852">
    <property type="component" value="Unassembled WGS sequence"/>
</dbReference>
<reference evidence="13 14" key="1">
    <citation type="submission" date="2020-04" db="EMBL/GenBank/DDBJ databases">
        <title>Staphylococcus species from domestic dog.</title>
        <authorList>
            <person name="Paterson G.K."/>
        </authorList>
    </citation>
    <scope>NUCLEOTIDE SEQUENCE [LARGE SCALE GENOMIC DNA]</scope>
    <source>
        <strain evidence="13 14">H16/1A</strain>
    </source>
</reference>
<keyword evidence="5 9" id="KW-0560">Oxidoreductase</keyword>
<comment type="cofactor">
    <cofactor evidence="9">
        <name>Mg(2+)</name>
        <dbReference type="ChEBI" id="CHEBI:18420"/>
    </cofactor>
    <cofactor evidence="9">
        <name>Mn(2+)</name>
        <dbReference type="ChEBI" id="CHEBI:29035"/>
    </cofactor>
</comment>
<feature type="binding site" evidence="9">
    <location>
        <position position="194"/>
    </location>
    <ligand>
        <name>1-deoxy-D-xylulose 5-phosphate</name>
        <dbReference type="ChEBI" id="CHEBI:57792"/>
    </ligand>
</feature>
<feature type="binding site" evidence="9">
    <location>
        <position position="147"/>
    </location>
    <ligand>
        <name>Mn(2+)</name>
        <dbReference type="ChEBI" id="CHEBI:29035"/>
    </ligand>
</feature>